<dbReference type="EMBL" id="JAVXUP010004257">
    <property type="protein sequence ID" value="KAK2997336.1"/>
    <property type="molecule type" value="Genomic_DNA"/>
</dbReference>
<evidence type="ECO:0000256" key="5">
    <source>
        <dbReference type="ARBA" id="ARBA00023002"/>
    </source>
</evidence>
<evidence type="ECO:0000256" key="3">
    <source>
        <dbReference type="ARBA" id="ARBA00022692"/>
    </source>
</evidence>
<feature type="non-terminal residue" evidence="8">
    <location>
        <position position="1"/>
    </location>
</feature>
<keyword evidence="7" id="KW-0408">Iron</keyword>
<dbReference type="InterPro" id="IPR017972">
    <property type="entry name" value="Cyt_P450_CS"/>
</dbReference>
<evidence type="ECO:0000256" key="1">
    <source>
        <dbReference type="ARBA" id="ARBA00004167"/>
    </source>
</evidence>
<organism evidence="8 9">
    <name type="scientific">Escallonia herrerae</name>
    <dbReference type="NCBI Taxonomy" id="1293975"/>
    <lineage>
        <taxon>Eukaryota</taxon>
        <taxon>Viridiplantae</taxon>
        <taxon>Streptophyta</taxon>
        <taxon>Embryophyta</taxon>
        <taxon>Tracheophyta</taxon>
        <taxon>Spermatophyta</taxon>
        <taxon>Magnoliopsida</taxon>
        <taxon>eudicotyledons</taxon>
        <taxon>Gunneridae</taxon>
        <taxon>Pentapetalae</taxon>
        <taxon>asterids</taxon>
        <taxon>campanulids</taxon>
        <taxon>Escalloniales</taxon>
        <taxon>Escalloniaceae</taxon>
        <taxon>Escallonia</taxon>
    </lineage>
</organism>
<comment type="similarity">
    <text evidence="2">Belongs to the cytochrome P450 family.</text>
</comment>
<dbReference type="GO" id="GO:0009707">
    <property type="term" value="C:chloroplast outer membrane"/>
    <property type="evidence" value="ECO:0007669"/>
    <property type="project" value="TreeGrafter"/>
</dbReference>
<dbReference type="GO" id="GO:0052615">
    <property type="term" value="F:ent-kaurene oxidase activity"/>
    <property type="evidence" value="ECO:0007669"/>
    <property type="project" value="InterPro"/>
</dbReference>
<evidence type="ECO:0000313" key="9">
    <source>
        <dbReference type="Proteomes" id="UP001188597"/>
    </source>
</evidence>
<evidence type="ECO:0000256" key="2">
    <source>
        <dbReference type="ARBA" id="ARBA00010617"/>
    </source>
</evidence>
<dbReference type="InterPro" id="IPR036396">
    <property type="entry name" value="Cyt_P450_sf"/>
</dbReference>
<comment type="caution">
    <text evidence="8">The sequence shown here is derived from an EMBL/GenBank/DDBJ whole genome shotgun (WGS) entry which is preliminary data.</text>
</comment>
<keyword evidence="7" id="KW-0479">Metal-binding</keyword>
<dbReference type="Pfam" id="PF00067">
    <property type="entry name" value="p450"/>
    <property type="match status" value="3"/>
</dbReference>
<dbReference type="SUPFAM" id="SSF48264">
    <property type="entry name" value="Cytochrome P450"/>
    <property type="match status" value="2"/>
</dbReference>
<evidence type="ECO:0000256" key="4">
    <source>
        <dbReference type="ARBA" id="ARBA00022989"/>
    </source>
</evidence>
<dbReference type="GO" id="GO:0005783">
    <property type="term" value="C:endoplasmic reticulum"/>
    <property type="evidence" value="ECO:0007669"/>
    <property type="project" value="TreeGrafter"/>
</dbReference>
<keyword evidence="9" id="KW-1185">Reference proteome</keyword>
<dbReference type="PANTHER" id="PTHR47283">
    <property type="entry name" value="ENT-KAURENE OXIDASE, CHLOROPLASTIC"/>
    <property type="match status" value="1"/>
</dbReference>
<dbReference type="InterPro" id="IPR001128">
    <property type="entry name" value="Cyt_P450"/>
</dbReference>
<keyword evidence="6" id="KW-0472">Membrane</keyword>
<proteinExistence type="inferred from homology"/>
<keyword evidence="5" id="KW-0560">Oxidoreductase</keyword>
<feature type="binding site" description="axial binding residue" evidence="7">
    <location>
        <position position="354"/>
    </location>
    <ligand>
        <name>heme</name>
        <dbReference type="ChEBI" id="CHEBI:30413"/>
    </ligand>
    <ligandPart>
        <name>Fe</name>
        <dbReference type="ChEBI" id="CHEBI:18248"/>
    </ligandPart>
</feature>
<comment type="cofactor">
    <cofactor evidence="7">
        <name>heme</name>
        <dbReference type="ChEBI" id="CHEBI:30413"/>
    </cofactor>
</comment>
<dbReference type="GO" id="GO:0010241">
    <property type="term" value="P:ent-kaurene oxidation to kaurenoic acid"/>
    <property type="evidence" value="ECO:0007669"/>
    <property type="project" value="InterPro"/>
</dbReference>
<keyword evidence="3" id="KW-0812">Transmembrane</keyword>
<dbReference type="InterPro" id="IPR044225">
    <property type="entry name" value="KO_chloroplastic"/>
</dbReference>
<evidence type="ECO:0000256" key="7">
    <source>
        <dbReference type="PIRSR" id="PIRSR602401-1"/>
    </source>
</evidence>
<dbReference type="GO" id="GO:0020037">
    <property type="term" value="F:heme binding"/>
    <property type="evidence" value="ECO:0007669"/>
    <property type="project" value="InterPro"/>
</dbReference>
<sequence>AMVTRFSSISTRKLSSALKTLTFDKTMVAMSDYGEFHKMMKRLVLTNVLGPNAQKRHRIHRETLMEKSTSKLQAHLKRCPLEAVNLKKIFGYELFGLALKQVLGKDVASIHVKELETTLSREEIFKVLVTGPMEGAIEVDWRDFFPYLKWIPNKSFERKIQQMCMQREALMKALIQEQKKRIDSGKDIDCYLDFLLSEAKTLSEKQMAMLLWEVIIQAADTTMVTVEWAMFELAKTPRSQDHLYGEIQSICRSEKITEDKLCQLPYLSAIFHETIRKYSPVPVIPLRYVHEDTELGGYHIPAGSEIAINLYACNMENKVWEHPEEWRPERFLHENNDTVDLFKTMSFGGGKRVCAGALQAMLISCMAIGGFVQEFEWKLKDGEEENVDTQLIRLYSARVALVSHGNAQTEVSRPEQCRFASNLKGLAKRSLVVVNFSLQHQCPTGKCKWNLNLVLYFGSNFWCTPWADGVVQLRLSGGLAAEAAGKDTQFWNHEKMDAVLNIQATLPVGAAIAVGGPAIALGGLSLWFLKGYVSDHMRGPSNLPPLPEVPGVPLLGNLLQMKEKKPHKTFLKWAETYGPIYSIKAGYNSMVVLNSNEVAKEAMVTRYPSISTRKLSKALKILTCDKAMVAMSDYDEFHKTVKRHILTNVLGPNAQKRHRCHRDTMIENISNQFHAYSKNYPHGAVNFRKIFESELFGLAMKQALGKDVENLYVEELGTTLSREEIFRVLVLDPMEGAIEVDWRDFFPYLKWIPNRGFEKRLEQMHNRRMAVMNALIREQKIRIASGKDRLLLEIESVCGSDKITEENLCQLPYLSAIFHETLRNHSPVPVIPLRYAHEETQLGGYRIPAGSEIAINLYGCNMEKEVWENPEEWNPERFISENNDPVELHKTMAFGGGRRACAGALQAMLISCLAIARLVQEFEWKLKDGEEDDVDTLGLTGHKRHPMHAFLKSRK</sequence>
<protein>
    <recommendedName>
        <fullName evidence="10">Ent-kaurene oxidase</fullName>
    </recommendedName>
</protein>
<name>A0AA88UVF9_9ASTE</name>
<dbReference type="PROSITE" id="PS00086">
    <property type="entry name" value="CYTOCHROME_P450"/>
    <property type="match status" value="2"/>
</dbReference>
<keyword evidence="4" id="KW-1133">Transmembrane helix</keyword>
<gene>
    <name evidence="8" type="ORF">RJ639_025513</name>
</gene>
<dbReference type="InterPro" id="IPR002401">
    <property type="entry name" value="Cyt_P450_E_grp-I"/>
</dbReference>
<dbReference type="AlphaFoldDB" id="A0AA88UVF9"/>
<comment type="subcellular location">
    <subcellularLocation>
        <location evidence="1">Membrane</location>
        <topology evidence="1">Single-pass membrane protein</topology>
    </subcellularLocation>
</comment>
<dbReference type="PANTHER" id="PTHR47283:SF1">
    <property type="entry name" value="ENT-KAURENE OXIDASE, CHLOROPLASTIC"/>
    <property type="match status" value="1"/>
</dbReference>
<dbReference type="GO" id="GO:0016709">
    <property type="term" value="F:oxidoreductase activity, acting on paired donors, with incorporation or reduction of molecular oxygen, NAD(P)H as one donor, and incorporation of one atom of oxygen"/>
    <property type="evidence" value="ECO:0007669"/>
    <property type="project" value="TreeGrafter"/>
</dbReference>
<keyword evidence="7" id="KW-0349">Heme</keyword>
<reference evidence="8" key="1">
    <citation type="submission" date="2022-12" db="EMBL/GenBank/DDBJ databases">
        <title>Draft genome assemblies for two species of Escallonia (Escalloniales).</title>
        <authorList>
            <person name="Chanderbali A."/>
            <person name="Dervinis C."/>
            <person name="Anghel I."/>
            <person name="Soltis D."/>
            <person name="Soltis P."/>
            <person name="Zapata F."/>
        </authorList>
    </citation>
    <scope>NUCLEOTIDE SEQUENCE</scope>
    <source>
        <strain evidence="8">UCBG64.0493</strain>
        <tissue evidence="8">Leaf</tissue>
    </source>
</reference>
<dbReference type="PRINTS" id="PR00463">
    <property type="entry name" value="EP450I"/>
</dbReference>
<accession>A0AA88UVF9</accession>
<evidence type="ECO:0000313" key="8">
    <source>
        <dbReference type="EMBL" id="KAK2997336.1"/>
    </source>
</evidence>
<dbReference type="Proteomes" id="UP001188597">
    <property type="component" value="Unassembled WGS sequence"/>
</dbReference>
<dbReference type="GO" id="GO:0009686">
    <property type="term" value="P:gibberellin biosynthetic process"/>
    <property type="evidence" value="ECO:0007669"/>
    <property type="project" value="InterPro"/>
</dbReference>
<dbReference type="GO" id="GO:0005506">
    <property type="term" value="F:iron ion binding"/>
    <property type="evidence" value="ECO:0007669"/>
    <property type="project" value="InterPro"/>
</dbReference>
<dbReference type="Gene3D" id="1.10.630.10">
    <property type="entry name" value="Cytochrome P450"/>
    <property type="match status" value="3"/>
</dbReference>
<evidence type="ECO:0008006" key="10">
    <source>
        <dbReference type="Google" id="ProtNLM"/>
    </source>
</evidence>
<evidence type="ECO:0000256" key="6">
    <source>
        <dbReference type="ARBA" id="ARBA00023136"/>
    </source>
</evidence>